<dbReference type="PANTHER" id="PTHR15002">
    <property type="entry name" value="RIBOSOMAL BIOGENESIS PROTEIN LAS1L"/>
    <property type="match status" value="1"/>
</dbReference>
<dbReference type="GO" id="GO:0000460">
    <property type="term" value="P:maturation of 5.8S rRNA"/>
    <property type="evidence" value="ECO:0000318"/>
    <property type="project" value="GO_Central"/>
</dbReference>
<dbReference type="Proteomes" id="UP000001542">
    <property type="component" value="Unassembled WGS sequence"/>
</dbReference>
<organism evidence="2 3">
    <name type="scientific">Trichomonas vaginalis (strain ATCC PRA-98 / G3)</name>
    <dbReference type="NCBI Taxonomy" id="412133"/>
    <lineage>
        <taxon>Eukaryota</taxon>
        <taxon>Metamonada</taxon>
        <taxon>Parabasalia</taxon>
        <taxon>Trichomonadida</taxon>
        <taxon>Trichomonadidae</taxon>
        <taxon>Trichomonas</taxon>
    </lineage>
</organism>
<gene>
    <name evidence="2" type="ORF">TVAG_221690</name>
</gene>
<sequence>MFSFEKAVAWQNWNEWEDVYNLLYSGNQASILQGVAKVSAWSARLPIPTAVEVTASLQQNMYQDPNVLGLSLSIIRFINGVVEPFKQMHPSNSISSIGSSLGIPDYITQIRHSATHGKLPSFDFACFAAQEALKWLQENYWLPQLTAIIRYKNDLHTSIIGYLTKNEDPFEFFQPNIIASFGVDALIDIMLNKNQNRGTLKLNFMKKVGDLIQETSKFLSYFPAAVGMKLAEKMAQGNSLASIWIEYLLNRGLAPRKSVSMILNCADPEILQKSLPDPVIEIIGKLDHEKIQWPPTSIGNLPINTENLTLLTDEFCFAEEVQEIPENSSKEDVKEETVEQPENNEAESNEQPEETQKSDGSSDEIELW</sequence>
<dbReference type="GO" id="GO:0005634">
    <property type="term" value="C:nucleus"/>
    <property type="evidence" value="ECO:0000318"/>
    <property type="project" value="GO_Central"/>
</dbReference>
<keyword evidence="3" id="KW-1185">Reference proteome</keyword>
<feature type="region of interest" description="Disordered" evidence="1">
    <location>
        <begin position="322"/>
        <end position="368"/>
    </location>
</feature>
<dbReference type="InterPro" id="IPR007174">
    <property type="entry name" value="Las1"/>
</dbReference>
<dbReference type="GO" id="GO:0090730">
    <property type="term" value="C:Las1 complex"/>
    <property type="evidence" value="ECO:0007669"/>
    <property type="project" value="InterPro"/>
</dbReference>
<reference evidence="2" key="2">
    <citation type="journal article" date="2007" name="Science">
        <title>Draft genome sequence of the sexually transmitted pathogen Trichomonas vaginalis.</title>
        <authorList>
            <person name="Carlton J.M."/>
            <person name="Hirt R.P."/>
            <person name="Silva J.C."/>
            <person name="Delcher A.L."/>
            <person name="Schatz M."/>
            <person name="Zhao Q."/>
            <person name="Wortman J.R."/>
            <person name="Bidwell S.L."/>
            <person name="Alsmark U.C.M."/>
            <person name="Besteiro S."/>
            <person name="Sicheritz-Ponten T."/>
            <person name="Noel C.J."/>
            <person name="Dacks J.B."/>
            <person name="Foster P.G."/>
            <person name="Simillion C."/>
            <person name="Van de Peer Y."/>
            <person name="Miranda-Saavedra D."/>
            <person name="Barton G.J."/>
            <person name="Westrop G.D."/>
            <person name="Mueller S."/>
            <person name="Dessi D."/>
            <person name="Fiori P.L."/>
            <person name="Ren Q."/>
            <person name="Paulsen I."/>
            <person name="Zhang H."/>
            <person name="Bastida-Corcuera F.D."/>
            <person name="Simoes-Barbosa A."/>
            <person name="Brown M.T."/>
            <person name="Hayes R.D."/>
            <person name="Mukherjee M."/>
            <person name="Okumura C.Y."/>
            <person name="Schneider R."/>
            <person name="Smith A.J."/>
            <person name="Vanacova S."/>
            <person name="Villalvazo M."/>
            <person name="Haas B.J."/>
            <person name="Pertea M."/>
            <person name="Feldblyum T.V."/>
            <person name="Utterback T.R."/>
            <person name="Shu C.L."/>
            <person name="Osoegawa K."/>
            <person name="de Jong P.J."/>
            <person name="Hrdy I."/>
            <person name="Horvathova L."/>
            <person name="Zubacova Z."/>
            <person name="Dolezal P."/>
            <person name="Malik S.B."/>
            <person name="Logsdon J.M. Jr."/>
            <person name="Henze K."/>
            <person name="Gupta A."/>
            <person name="Wang C.C."/>
            <person name="Dunne R.L."/>
            <person name="Upcroft J.A."/>
            <person name="Upcroft P."/>
            <person name="White O."/>
            <person name="Salzberg S.L."/>
            <person name="Tang P."/>
            <person name="Chiu C.-H."/>
            <person name="Lee Y.-S."/>
            <person name="Embley T.M."/>
            <person name="Coombs G.H."/>
            <person name="Mottram J.C."/>
            <person name="Tachezy J."/>
            <person name="Fraser-Liggett C.M."/>
            <person name="Johnson P.J."/>
        </authorList>
    </citation>
    <scope>NUCLEOTIDE SEQUENCE [LARGE SCALE GENOMIC DNA]</scope>
    <source>
        <strain evidence="2">G3</strain>
    </source>
</reference>
<proteinExistence type="predicted"/>
<dbReference type="OrthoDB" id="10263222at2759"/>
<reference evidence="2" key="1">
    <citation type="submission" date="2006-10" db="EMBL/GenBank/DDBJ databases">
        <authorList>
            <person name="Amadeo P."/>
            <person name="Zhao Q."/>
            <person name="Wortman J."/>
            <person name="Fraser-Liggett C."/>
            <person name="Carlton J."/>
        </authorList>
    </citation>
    <scope>NUCLEOTIDE SEQUENCE</scope>
    <source>
        <strain evidence="2">G3</strain>
    </source>
</reference>
<dbReference type="EMBL" id="DS113295">
    <property type="protein sequence ID" value="EAY12816.1"/>
    <property type="molecule type" value="Genomic_DNA"/>
</dbReference>
<dbReference type="AlphaFoldDB" id="A2E3C5"/>
<protein>
    <submittedName>
        <fullName evidence="2">Las1-like family protein</fullName>
    </submittedName>
</protein>
<accession>A2E3C5</accession>
<evidence type="ECO:0000313" key="2">
    <source>
        <dbReference type="EMBL" id="EAY12816.1"/>
    </source>
</evidence>
<dbReference type="Pfam" id="PF04031">
    <property type="entry name" value="Las1"/>
    <property type="match status" value="1"/>
</dbReference>
<dbReference type="GO" id="GO:0004519">
    <property type="term" value="F:endonuclease activity"/>
    <property type="evidence" value="ECO:0007669"/>
    <property type="project" value="InterPro"/>
</dbReference>
<dbReference type="STRING" id="5722.A2E3C5"/>
<feature type="compositionally biased region" description="Basic and acidic residues" evidence="1">
    <location>
        <begin position="328"/>
        <end position="337"/>
    </location>
</feature>
<evidence type="ECO:0000256" key="1">
    <source>
        <dbReference type="SAM" id="MobiDB-lite"/>
    </source>
</evidence>
<dbReference type="VEuPathDB" id="TrichDB:TVAGG3_0969970"/>
<evidence type="ECO:0000313" key="3">
    <source>
        <dbReference type="Proteomes" id="UP000001542"/>
    </source>
</evidence>
<dbReference type="InParanoid" id="A2E3C5"/>
<dbReference type="KEGG" id="tva:4770784"/>
<name>A2E3C5_TRIV3</name>
<dbReference type="PANTHER" id="PTHR15002:SF0">
    <property type="entry name" value="RIBOSOMAL BIOGENESIS PROTEIN LAS1L"/>
    <property type="match status" value="1"/>
</dbReference>
<feature type="compositionally biased region" description="Acidic residues" evidence="1">
    <location>
        <begin position="338"/>
        <end position="353"/>
    </location>
</feature>
<dbReference type="GO" id="GO:0000470">
    <property type="term" value="P:maturation of LSU-rRNA"/>
    <property type="evidence" value="ECO:0000318"/>
    <property type="project" value="GO_Central"/>
</dbReference>
<dbReference type="RefSeq" id="XP_001325039.1">
    <property type="nucleotide sequence ID" value="XM_001325004.1"/>
</dbReference>
<dbReference type="eggNOG" id="KOG2425">
    <property type="taxonomic scope" value="Eukaryota"/>
</dbReference>
<dbReference type="VEuPathDB" id="TrichDB:TVAG_221690"/>